<dbReference type="OrthoDB" id="10042665at2759"/>
<sequence>MFLTTNRVKQIDDAIASRIHFKIVYRARARAEKRDLEFFSEQGGHSSRRTSL</sequence>
<evidence type="ECO:0000313" key="2">
    <source>
        <dbReference type="Proteomes" id="UP000235672"/>
    </source>
</evidence>
<evidence type="ECO:0000313" key="1">
    <source>
        <dbReference type="EMBL" id="PMD18675.1"/>
    </source>
</evidence>
<dbReference type="Proteomes" id="UP000235672">
    <property type="component" value="Unassembled WGS sequence"/>
</dbReference>
<gene>
    <name evidence="1" type="ORF">NA56DRAFT_726820</name>
</gene>
<evidence type="ECO:0008006" key="3">
    <source>
        <dbReference type="Google" id="ProtNLM"/>
    </source>
</evidence>
<proteinExistence type="predicted"/>
<protein>
    <recommendedName>
        <fullName evidence="3">ATPase AAA-type core domain-containing protein</fullName>
    </recommendedName>
</protein>
<dbReference type="EMBL" id="KZ613493">
    <property type="protein sequence ID" value="PMD18675.1"/>
    <property type="molecule type" value="Genomic_DNA"/>
</dbReference>
<accession>A0A2J6PXC5</accession>
<keyword evidence="2" id="KW-1185">Reference proteome</keyword>
<name>A0A2J6PXC5_9HELO</name>
<reference evidence="1 2" key="1">
    <citation type="submission" date="2016-05" db="EMBL/GenBank/DDBJ databases">
        <title>A degradative enzymes factory behind the ericoid mycorrhizal symbiosis.</title>
        <authorList>
            <consortium name="DOE Joint Genome Institute"/>
            <person name="Martino E."/>
            <person name="Morin E."/>
            <person name="Grelet G."/>
            <person name="Kuo A."/>
            <person name="Kohler A."/>
            <person name="Daghino S."/>
            <person name="Barry K."/>
            <person name="Choi C."/>
            <person name="Cichocki N."/>
            <person name="Clum A."/>
            <person name="Copeland A."/>
            <person name="Hainaut M."/>
            <person name="Haridas S."/>
            <person name="Labutti K."/>
            <person name="Lindquist E."/>
            <person name="Lipzen A."/>
            <person name="Khouja H.-R."/>
            <person name="Murat C."/>
            <person name="Ohm R."/>
            <person name="Olson A."/>
            <person name="Spatafora J."/>
            <person name="Veneault-Fourrey C."/>
            <person name="Henrissat B."/>
            <person name="Grigoriev I."/>
            <person name="Martin F."/>
            <person name="Perotto S."/>
        </authorList>
    </citation>
    <scope>NUCLEOTIDE SEQUENCE [LARGE SCALE GENOMIC DNA]</scope>
    <source>
        <strain evidence="1 2">UAMH 7357</strain>
    </source>
</reference>
<dbReference type="AlphaFoldDB" id="A0A2J6PXC5"/>
<organism evidence="1 2">
    <name type="scientific">Hyaloscypha hepaticicola</name>
    <dbReference type="NCBI Taxonomy" id="2082293"/>
    <lineage>
        <taxon>Eukaryota</taxon>
        <taxon>Fungi</taxon>
        <taxon>Dikarya</taxon>
        <taxon>Ascomycota</taxon>
        <taxon>Pezizomycotina</taxon>
        <taxon>Leotiomycetes</taxon>
        <taxon>Helotiales</taxon>
        <taxon>Hyaloscyphaceae</taxon>
        <taxon>Hyaloscypha</taxon>
    </lineage>
</organism>